<keyword evidence="3" id="KW-1185">Reference proteome</keyword>
<sequence length="176" mass="18602">MSTSPPRTASQSQAIMTEPPANTASGIPSSSPLLPAPHAPNLAKSRRSRPNAATIRRTQQAQARAQRERDRARAVDAQTHQVAHPLEDYLEHIRFNEARLDRTRTGPGSHMPVVGAAADSATAVSLYYEEDPAALDFGLPVTVYDLAAAMVHDYCARHAASVGGVATAASAATSPI</sequence>
<evidence type="ECO:0000313" key="2">
    <source>
        <dbReference type="EMBL" id="ORZ35116.1"/>
    </source>
</evidence>
<organism evidence="2 3">
    <name type="scientific">Catenaria anguillulae PL171</name>
    <dbReference type="NCBI Taxonomy" id="765915"/>
    <lineage>
        <taxon>Eukaryota</taxon>
        <taxon>Fungi</taxon>
        <taxon>Fungi incertae sedis</taxon>
        <taxon>Blastocladiomycota</taxon>
        <taxon>Blastocladiomycetes</taxon>
        <taxon>Blastocladiales</taxon>
        <taxon>Catenariaceae</taxon>
        <taxon>Catenaria</taxon>
    </lineage>
</organism>
<feature type="compositionally biased region" description="Polar residues" evidence="1">
    <location>
        <begin position="1"/>
        <end position="27"/>
    </location>
</feature>
<dbReference type="EMBL" id="MCFL01000024">
    <property type="protein sequence ID" value="ORZ35116.1"/>
    <property type="molecule type" value="Genomic_DNA"/>
</dbReference>
<proteinExistence type="predicted"/>
<feature type="region of interest" description="Disordered" evidence="1">
    <location>
        <begin position="1"/>
        <end position="77"/>
    </location>
</feature>
<reference evidence="2 3" key="1">
    <citation type="submission" date="2016-07" db="EMBL/GenBank/DDBJ databases">
        <title>Pervasive Adenine N6-methylation of Active Genes in Fungi.</title>
        <authorList>
            <consortium name="DOE Joint Genome Institute"/>
            <person name="Mondo S.J."/>
            <person name="Dannebaum R.O."/>
            <person name="Kuo R.C."/>
            <person name="Labutti K."/>
            <person name="Haridas S."/>
            <person name="Kuo A."/>
            <person name="Salamov A."/>
            <person name="Ahrendt S.R."/>
            <person name="Lipzen A."/>
            <person name="Sullivan W."/>
            <person name="Andreopoulos W.B."/>
            <person name="Clum A."/>
            <person name="Lindquist E."/>
            <person name="Daum C."/>
            <person name="Ramamoorthy G.K."/>
            <person name="Gryganskyi A."/>
            <person name="Culley D."/>
            <person name="Magnuson J.K."/>
            <person name="James T.Y."/>
            <person name="O'Malley M.A."/>
            <person name="Stajich J.E."/>
            <person name="Spatafora J.W."/>
            <person name="Visel A."/>
            <person name="Grigoriev I.V."/>
        </authorList>
    </citation>
    <scope>NUCLEOTIDE SEQUENCE [LARGE SCALE GENOMIC DNA]</scope>
    <source>
        <strain evidence="2 3">PL171</strain>
    </source>
</reference>
<name>A0A1Y2HKN3_9FUNG</name>
<feature type="compositionally biased region" description="Basic and acidic residues" evidence="1">
    <location>
        <begin position="65"/>
        <end position="74"/>
    </location>
</feature>
<dbReference type="AlphaFoldDB" id="A0A1Y2HKN3"/>
<comment type="caution">
    <text evidence="2">The sequence shown here is derived from an EMBL/GenBank/DDBJ whole genome shotgun (WGS) entry which is preliminary data.</text>
</comment>
<dbReference type="Proteomes" id="UP000193411">
    <property type="component" value="Unassembled WGS sequence"/>
</dbReference>
<protein>
    <submittedName>
        <fullName evidence="2">Uncharacterized protein</fullName>
    </submittedName>
</protein>
<evidence type="ECO:0000313" key="3">
    <source>
        <dbReference type="Proteomes" id="UP000193411"/>
    </source>
</evidence>
<accession>A0A1Y2HKN3</accession>
<evidence type="ECO:0000256" key="1">
    <source>
        <dbReference type="SAM" id="MobiDB-lite"/>
    </source>
</evidence>
<gene>
    <name evidence="2" type="ORF">BCR44DRAFT_1132873</name>
</gene>
<feature type="compositionally biased region" description="Low complexity" evidence="1">
    <location>
        <begin position="52"/>
        <end position="64"/>
    </location>
</feature>